<dbReference type="Proteomes" id="UP000252893">
    <property type="component" value="Unassembled WGS sequence"/>
</dbReference>
<evidence type="ECO:0000313" key="2">
    <source>
        <dbReference type="Proteomes" id="UP000252893"/>
    </source>
</evidence>
<proteinExistence type="predicted"/>
<accession>A0A366E852</accession>
<sequence length="168" mass="18986">MNMQVSNLFETSSHYFERQAEKLVLEGYRHWTAGFETGSVIPWEMAWTVYTQELGLDKAKRAVTELSHFIRTLHFCAACQLKAFPYGSMHICREECLLMGLISALQNGDDTTRDVCLDALVCSSRIAEVKKAAQDYAQTMTELEQVLLPIPHYAVACVLSPAGYKTFH</sequence>
<dbReference type="RefSeq" id="WP_210207269.1">
    <property type="nucleotide sequence ID" value="NZ_JBHEEG010000002.1"/>
</dbReference>
<gene>
    <name evidence="1" type="ORF">DFR47_102441</name>
</gene>
<name>A0A366E852_9HYPH</name>
<reference evidence="1 2" key="1">
    <citation type="submission" date="2018-06" db="EMBL/GenBank/DDBJ databases">
        <title>Genomic Encyclopedia of Type Strains, Phase IV (KMG-IV): sequencing the most valuable type-strain genomes for metagenomic binning, comparative biology and taxonomic classification.</title>
        <authorList>
            <person name="Goeker M."/>
        </authorList>
    </citation>
    <scope>NUCLEOTIDE SEQUENCE [LARGE SCALE GENOMIC DNA]</scope>
    <source>
        <strain evidence="1 2">DSM 25619</strain>
    </source>
</reference>
<comment type="caution">
    <text evidence="1">The sequence shown here is derived from an EMBL/GenBank/DDBJ whole genome shotgun (WGS) entry which is preliminary data.</text>
</comment>
<keyword evidence="2" id="KW-1185">Reference proteome</keyword>
<dbReference type="EMBL" id="QNRH01000002">
    <property type="protein sequence ID" value="RBO97654.1"/>
    <property type="molecule type" value="Genomic_DNA"/>
</dbReference>
<organism evidence="1 2">
    <name type="scientific">Pseudochrobactrum asaccharolyticum</name>
    <dbReference type="NCBI Taxonomy" id="354351"/>
    <lineage>
        <taxon>Bacteria</taxon>
        <taxon>Pseudomonadati</taxon>
        <taxon>Pseudomonadota</taxon>
        <taxon>Alphaproteobacteria</taxon>
        <taxon>Hyphomicrobiales</taxon>
        <taxon>Brucellaceae</taxon>
        <taxon>Pseudochrobactrum</taxon>
    </lineage>
</organism>
<dbReference type="AlphaFoldDB" id="A0A366E852"/>
<protein>
    <submittedName>
        <fullName evidence="1">Uncharacterized protein</fullName>
    </submittedName>
</protein>
<evidence type="ECO:0000313" key="1">
    <source>
        <dbReference type="EMBL" id="RBO97654.1"/>
    </source>
</evidence>